<reference evidence="2 3" key="1">
    <citation type="submission" date="2016-05" db="EMBL/GenBank/DDBJ databases">
        <title>Whole genome sequencing of Tetragenococcus halophilus subsp. halophilus NISL 7118.</title>
        <authorList>
            <person name="Shiwa Y."/>
            <person name="Nishimura I."/>
            <person name="Yoshikawa H."/>
            <person name="Koyama Y."/>
            <person name="Oguma T."/>
        </authorList>
    </citation>
    <scope>NUCLEOTIDE SEQUENCE [LARGE SCALE GENOMIC DNA]</scope>
    <source>
        <strain evidence="2 3">NISL 7118</strain>
    </source>
</reference>
<comment type="caution">
    <text evidence="2">The sequence shown here is derived from an EMBL/GenBank/DDBJ whole genome shotgun (WGS) entry which is preliminary data.</text>
</comment>
<dbReference type="AlphaFoldDB" id="A0A2H6CWR3"/>
<dbReference type="InterPro" id="IPR050908">
    <property type="entry name" value="SmbC-like"/>
</dbReference>
<dbReference type="Proteomes" id="UP000236214">
    <property type="component" value="Unassembled WGS sequence"/>
</dbReference>
<organism evidence="2 3">
    <name type="scientific">Tetragenococcus halophilus subsp. halophilus</name>
    <dbReference type="NCBI Taxonomy" id="1513897"/>
    <lineage>
        <taxon>Bacteria</taxon>
        <taxon>Bacillati</taxon>
        <taxon>Bacillota</taxon>
        <taxon>Bacilli</taxon>
        <taxon>Lactobacillales</taxon>
        <taxon>Enterococcaceae</taxon>
        <taxon>Tetragenococcus</taxon>
    </lineage>
</organism>
<protein>
    <recommendedName>
        <fullName evidence="1">AraC effector-binding domain-containing protein</fullName>
    </recommendedName>
</protein>
<name>A0A2H6CWR3_TETHA</name>
<proteinExistence type="predicted"/>
<dbReference type="RefSeq" id="WP_103103760.1">
    <property type="nucleotide sequence ID" value="NZ_BDEC01000208.1"/>
</dbReference>
<dbReference type="PANTHER" id="PTHR40055:SF1">
    <property type="entry name" value="TRANSCRIPTIONAL REGULATOR YGIV-RELATED"/>
    <property type="match status" value="1"/>
</dbReference>
<dbReference type="SMART" id="SM00871">
    <property type="entry name" value="AraC_E_bind"/>
    <property type="match status" value="1"/>
</dbReference>
<dbReference type="SUPFAM" id="SSF55136">
    <property type="entry name" value="Probable bacterial effector-binding domain"/>
    <property type="match status" value="1"/>
</dbReference>
<evidence type="ECO:0000259" key="1">
    <source>
        <dbReference type="SMART" id="SM00871"/>
    </source>
</evidence>
<dbReference type="InterPro" id="IPR011256">
    <property type="entry name" value="Reg_factor_effector_dom_sf"/>
</dbReference>
<dbReference type="InterPro" id="IPR010499">
    <property type="entry name" value="AraC_E-bd"/>
</dbReference>
<dbReference type="Gene3D" id="3.20.80.10">
    <property type="entry name" value="Regulatory factor, effector binding domain"/>
    <property type="match status" value="1"/>
</dbReference>
<sequence>MNYKIEILGNYKMVYIRNTGKYGSPENFQMMKNFKKWIFHNHLEEDKKTKGILAIAQANPQLTPAEQCRYDLMLFTDKDFSQDPQVNMGDFEGGKYAVFTVTHTTEAVDSFWKNIGKTISQNHLDIIANAPILERYKEEEGEDKICEFLIPMK</sequence>
<feature type="domain" description="AraC effector-binding" evidence="1">
    <location>
        <begin position="1"/>
        <end position="153"/>
    </location>
</feature>
<dbReference type="Pfam" id="PF06445">
    <property type="entry name" value="GyrI-like"/>
    <property type="match status" value="1"/>
</dbReference>
<dbReference type="EMBL" id="BDEC01000208">
    <property type="protein sequence ID" value="GBD69428.1"/>
    <property type="molecule type" value="Genomic_DNA"/>
</dbReference>
<dbReference type="PANTHER" id="PTHR40055">
    <property type="entry name" value="TRANSCRIPTIONAL REGULATOR YGIV-RELATED"/>
    <property type="match status" value="1"/>
</dbReference>
<dbReference type="InterPro" id="IPR029442">
    <property type="entry name" value="GyrI-like"/>
</dbReference>
<keyword evidence="3" id="KW-1185">Reference proteome</keyword>
<gene>
    <name evidence="2" type="ORF">TEHN7118_2234</name>
</gene>
<evidence type="ECO:0000313" key="3">
    <source>
        <dbReference type="Proteomes" id="UP000236214"/>
    </source>
</evidence>
<evidence type="ECO:0000313" key="2">
    <source>
        <dbReference type="EMBL" id="GBD69428.1"/>
    </source>
</evidence>
<accession>A0A2H6CWR3</accession>